<protein>
    <submittedName>
        <fullName evidence="1">Uncharacterized protein</fullName>
    </submittedName>
</protein>
<reference evidence="1 2" key="1">
    <citation type="journal article" date="2022" name="bioRxiv">
        <title>The genome of the oomycete Peronosclerospora sorghi, a cosmopolitan pathogen of maize and sorghum, is inflated with dispersed pseudogenes.</title>
        <authorList>
            <person name="Fletcher K."/>
            <person name="Martin F."/>
            <person name="Isakeit T."/>
            <person name="Cavanaugh K."/>
            <person name="Magill C."/>
            <person name="Michelmore R."/>
        </authorList>
    </citation>
    <scope>NUCLEOTIDE SEQUENCE [LARGE SCALE GENOMIC DNA]</scope>
    <source>
        <strain evidence="1">P6</strain>
    </source>
</reference>
<sequence length="74" mass="8255">MTTPVHNMKYRTLGNSGLIVSRLSFGSWVTFDIQLGFEKAYGIMEQGINFFDNAETYANGQSEVIMGKIIKACI</sequence>
<gene>
    <name evidence="1" type="ORF">PsorP6_003835</name>
</gene>
<evidence type="ECO:0000313" key="1">
    <source>
        <dbReference type="EMBL" id="KAI9906900.1"/>
    </source>
</evidence>
<name>A0ACC0VKL0_9STRA</name>
<comment type="caution">
    <text evidence="1">The sequence shown here is derived from an EMBL/GenBank/DDBJ whole genome shotgun (WGS) entry which is preliminary data.</text>
</comment>
<dbReference type="Proteomes" id="UP001163321">
    <property type="component" value="Chromosome 8"/>
</dbReference>
<accession>A0ACC0VKL0</accession>
<organism evidence="1 2">
    <name type="scientific">Peronosclerospora sorghi</name>
    <dbReference type="NCBI Taxonomy" id="230839"/>
    <lineage>
        <taxon>Eukaryota</taxon>
        <taxon>Sar</taxon>
        <taxon>Stramenopiles</taxon>
        <taxon>Oomycota</taxon>
        <taxon>Peronosporomycetes</taxon>
        <taxon>Peronosporales</taxon>
        <taxon>Peronosporaceae</taxon>
        <taxon>Peronosclerospora</taxon>
    </lineage>
</organism>
<keyword evidence="2" id="KW-1185">Reference proteome</keyword>
<evidence type="ECO:0000313" key="2">
    <source>
        <dbReference type="Proteomes" id="UP001163321"/>
    </source>
</evidence>
<proteinExistence type="predicted"/>
<dbReference type="EMBL" id="CM047587">
    <property type="protein sequence ID" value="KAI9906900.1"/>
    <property type="molecule type" value="Genomic_DNA"/>
</dbReference>